<sequence>MMKSLLILGAVFFGAEAESQDFHKILAFARQLNQTFGSRSGQKRLKPQTFTMPPLPLRCAAACPGMQCAYDDLGALTKKLTGGDQAAMISALADSLGATCLHRDAIKCGTDSADCNGLLDVGSGSENLMSCICDECPNFPKVYEGWTPLMTAGSEGDVTPTAEERDELLTALCPMSSVLACVAENSVCSSAFENLEGVSIGKTLEAVSSLKLQCVKANKPTDYATPYSFKSPSGCSSSDNLVVGQSSGADGLLQLNLLAGSLLSILS</sequence>
<dbReference type="Proteomes" id="UP001152797">
    <property type="component" value="Unassembled WGS sequence"/>
</dbReference>
<protein>
    <submittedName>
        <fullName evidence="2">Uncharacterized protein</fullName>
    </submittedName>
</protein>
<dbReference type="EMBL" id="CAMXCT010001632">
    <property type="protein sequence ID" value="CAI3991787.1"/>
    <property type="molecule type" value="Genomic_DNA"/>
</dbReference>
<dbReference type="AlphaFoldDB" id="A0A9P1CGD2"/>
<dbReference type="EMBL" id="CAMXCT030001632">
    <property type="protein sequence ID" value="CAL4779099.1"/>
    <property type="molecule type" value="Genomic_DNA"/>
</dbReference>
<dbReference type="OrthoDB" id="417154at2759"/>
<evidence type="ECO:0000313" key="3">
    <source>
        <dbReference type="EMBL" id="CAL1145162.1"/>
    </source>
</evidence>
<feature type="signal peptide" evidence="1">
    <location>
        <begin position="1"/>
        <end position="17"/>
    </location>
</feature>
<reference evidence="3" key="2">
    <citation type="submission" date="2024-04" db="EMBL/GenBank/DDBJ databases">
        <authorList>
            <person name="Chen Y."/>
            <person name="Shah S."/>
            <person name="Dougan E. K."/>
            <person name="Thang M."/>
            <person name="Chan C."/>
        </authorList>
    </citation>
    <scope>NUCLEOTIDE SEQUENCE [LARGE SCALE GENOMIC DNA]</scope>
</reference>
<keyword evidence="1" id="KW-0732">Signal</keyword>
<reference evidence="2" key="1">
    <citation type="submission" date="2022-10" db="EMBL/GenBank/DDBJ databases">
        <authorList>
            <person name="Chen Y."/>
            <person name="Dougan E. K."/>
            <person name="Chan C."/>
            <person name="Rhodes N."/>
            <person name="Thang M."/>
        </authorList>
    </citation>
    <scope>NUCLEOTIDE SEQUENCE</scope>
</reference>
<name>A0A9P1CGD2_9DINO</name>
<organism evidence="2">
    <name type="scientific">Cladocopium goreaui</name>
    <dbReference type="NCBI Taxonomy" id="2562237"/>
    <lineage>
        <taxon>Eukaryota</taxon>
        <taxon>Sar</taxon>
        <taxon>Alveolata</taxon>
        <taxon>Dinophyceae</taxon>
        <taxon>Suessiales</taxon>
        <taxon>Symbiodiniaceae</taxon>
        <taxon>Cladocopium</taxon>
    </lineage>
</organism>
<proteinExistence type="predicted"/>
<feature type="chain" id="PRO_5043270397" evidence="1">
    <location>
        <begin position="18"/>
        <end position="267"/>
    </location>
</feature>
<accession>A0A9P1CGD2</accession>
<comment type="caution">
    <text evidence="2">The sequence shown here is derived from an EMBL/GenBank/DDBJ whole genome shotgun (WGS) entry which is preliminary data.</text>
</comment>
<gene>
    <name evidence="2" type="ORF">C1SCF055_LOCUS18662</name>
</gene>
<dbReference type="EMBL" id="CAMXCT020001632">
    <property type="protein sequence ID" value="CAL1145162.1"/>
    <property type="molecule type" value="Genomic_DNA"/>
</dbReference>
<evidence type="ECO:0000256" key="1">
    <source>
        <dbReference type="SAM" id="SignalP"/>
    </source>
</evidence>
<evidence type="ECO:0000313" key="2">
    <source>
        <dbReference type="EMBL" id="CAI3991787.1"/>
    </source>
</evidence>
<evidence type="ECO:0000313" key="4">
    <source>
        <dbReference type="Proteomes" id="UP001152797"/>
    </source>
</evidence>
<keyword evidence="4" id="KW-1185">Reference proteome</keyword>